<evidence type="ECO:0000256" key="4">
    <source>
        <dbReference type="ARBA" id="ARBA00022692"/>
    </source>
</evidence>
<keyword evidence="4 8" id="KW-0812">Transmembrane</keyword>
<dbReference type="InterPro" id="IPR050790">
    <property type="entry name" value="ExbB/TolQ_transport"/>
</dbReference>
<name>A0A3B1DN18_9ZZZZ</name>
<dbReference type="EMBL" id="UOGL01000170">
    <property type="protein sequence ID" value="VAX38233.1"/>
    <property type="molecule type" value="Genomic_DNA"/>
</dbReference>
<evidence type="ECO:0000256" key="7">
    <source>
        <dbReference type="SAM" id="MobiDB-lite"/>
    </source>
</evidence>
<feature type="region of interest" description="Disordered" evidence="7">
    <location>
        <begin position="277"/>
        <end position="297"/>
    </location>
</feature>
<feature type="transmembrane region" description="Helical" evidence="8">
    <location>
        <begin position="86"/>
        <end position="107"/>
    </location>
</feature>
<accession>A0A3B1DN18</accession>
<keyword evidence="5 8" id="KW-1133">Transmembrane helix</keyword>
<dbReference type="InterPro" id="IPR002898">
    <property type="entry name" value="MotA_ExbB_proton_chnl"/>
</dbReference>
<dbReference type="AlphaFoldDB" id="A0A3B1DN18"/>
<keyword evidence="3" id="KW-1003">Cell membrane</keyword>
<evidence type="ECO:0000256" key="2">
    <source>
        <dbReference type="ARBA" id="ARBA00010442"/>
    </source>
</evidence>
<dbReference type="GO" id="GO:0017038">
    <property type="term" value="P:protein import"/>
    <property type="evidence" value="ECO:0007669"/>
    <property type="project" value="TreeGrafter"/>
</dbReference>
<feature type="transmembrane region" description="Helical" evidence="8">
    <location>
        <begin position="14"/>
        <end position="34"/>
    </location>
</feature>
<evidence type="ECO:0000259" key="9">
    <source>
        <dbReference type="Pfam" id="PF01618"/>
    </source>
</evidence>
<feature type="compositionally biased region" description="Acidic residues" evidence="7">
    <location>
        <begin position="46"/>
        <end position="62"/>
    </location>
</feature>
<evidence type="ECO:0000256" key="5">
    <source>
        <dbReference type="ARBA" id="ARBA00022989"/>
    </source>
</evidence>
<dbReference type="Pfam" id="PF01618">
    <property type="entry name" value="MotA_ExbB"/>
    <property type="match status" value="1"/>
</dbReference>
<proteinExistence type="inferred from homology"/>
<dbReference type="GO" id="GO:0005886">
    <property type="term" value="C:plasma membrane"/>
    <property type="evidence" value="ECO:0007669"/>
    <property type="project" value="UniProtKB-SubCell"/>
</dbReference>
<evidence type="ECO:0000256" key="8">
    <source>
        <dbReference type="SAM" id="Phobius"/>
    </source>
</evidence>
<feature type="compositionally biased region" description="Low complexity" evidence="7">
    <location>
        <begin position="287"/>
        <end position="297"/>
    </location>
</feature>
<evidence type="ECO:0000256" key="6">
    <source>
        <dbReference type="ARBA" id="ARBA00023136"/>
    </source>
</evidence>
<comment type="subcellular location">
    <subcellularLocation>
        <location evidence="1">Cell membrane</location>
        <topology evidence="1">Multi-pass membrane protein</topology>
    </subcellularLocation>
</comment>
<gene>
    <name evidence="10" type="ORF">MNBD_PLANCTO02-607</name>
</gene>
<dbReference type="PANTHER" id="PTHR30625">
    <property type="entry name" value="PROTEIN TOLQ"/>
    <property type="match status" value="1"/>
</dbReference>
<sequence length="297" mass="32354">MIAQNNQLNQTKRWNLLVLLTLFASIIICTTHLMQPTTTYAWQEEGDGADAGEEEEEEGGGDDEAKKEEKKTGESFLSWMIRASKGYGVVLLLLSFVMVALIVMNVLQVRRENLLPTAFIESFDERLQGKDYQAAYDIARNDDSFVARVLAAGLSKLNRGYEEAIEGMQEVGEDENMAMEHKIGYLALIGTISPMIGLMGTVHGMINSFQKIADSTTSPKPAELADGISTALFTTLEGLTVAIPAMVAYSLLRNRVSRFTLEVGMVSEGMMSRFSTMGKKSGGGGAVTATTPTTPEK</sequence>
<protein>
    <submittedName>
        <fullName evidence="10">MotA/TolQ/ExbB proton channel family protein</fullName>
    </submittedName>
</protein>
<keyword evidence="6 8" id="KW-0472">Membrane</keyword>
<evidence type="ECO:0000313" key="10">
    <source>
        <dbReference type="EMBL" id="VAX38233.1"/>
    </source>
</evidence>
<feature type="transmembrane region" description="Helical" evidence="8">
    <location>
        <begin position="228"/>
        <end position="252"/>
    </location>
</feature>
<evidence type="ECO:0000256" key="3">
    <source>
        <dbReference type="ARBA" id="ARBA00022475"/>
    </source>
</evidence>
<feature type="domain" description="MotA/TolQ/ExbB proton channel" evidence="9">
    <location>
        <begin position="143"/>
        <end position="262"/>
    </location>
</feature>
<organism evidence="10">
    <name type="scientific">hydrothermal vent metagenome</name>
    <dbReference type="NCBI Taxonomy" id="652676"/>
    <lineage>
        <taxon>unclassified sequences</taxon>
        <taxon>metagenomes</taxon>
        <taxon>ecological metagenomes</taxon>
    </lineage>
</organism>
<evidence type="ECO:0000256" key="1">
    <source>
        <dbReference type="ARBA" id="ARBA00004651"/>
    </source>
</evidence>
<dbReference type="PANTHER" id="PTHR30625:SF17">
    <property type="entry name" value="TOLQ-RELATED"/>
    <property type="match status" value="1"/>
</dbReference>
<reference evidence="10" key="1">
    <citation type="submission" date="2018-06" db="EMBL/GenBank/DDBJ databases">
        <authorList>
            <person name="Zhirakovskaya E."/>
        </authorList>
    </citation>
    <scope>NUCLEOTIDE SEQUENCE</scope>
</reference>
<feature type="region of interest" description="Disordered" evidence="7">
    <location>
        <begin position="46"/>
        <end position="68"/>
    </location>
</feature>
<feature type="transmembrane region" description="Helical" evidence="8">
    <location>
        <begin position="185"/>
        <end position="206"/>
    </location>
</feature>
<comment type="similarity">
    <text evidence="2">Belongs to the ExbB/TolQ family.</text>
</comment>